<organism evidence="1 2">
    <name type="scientific">Chryseobacterium paridis</name>
    <dbReference type="NCBI Taxonomy" id="2800328"/>
    <lineage>
        <taxon>Bacteria</taxon>
        <taxon>Pseudomonadati</taxon>
        <taxon>Bacteroidota</taxon>
        <taxon>Flavobacteriia</taxon>
        <taxon>Flavobacteriales</taxon>
        <taxon>Weeksellaceae</taxon>
        <taxon>Chryseobacterium group</taxon>
        <taxon>Chryseobacterium</taxon>
    </lineage>
</organism>
<dbReference type="NCBIfam" id="NF047798">
    <property type="entry name" value="leader_Chryseo"/>
    <property type="match status" value="1"/>
</dbReference>
<accession>A0ABS1FSI6</accession>
<evidence type="ECO:0008006" key="3">
    <source>
        <dbReference type="Google" id="ProtNLM"/>
    </source>
</evidence>
<dbReference type="InterPro" id="IPR058074">
    <property type="entry name" value="Bacteriocin-like"/>
</dbReference>
<dbReference type="Proteomes" id="UP000628669">
    <property type="component" value="Unassembled WGS sequence"/>
</dbReference>
<reference evidence="2" key="1">
    <citation type="submission" date="2021-01" db="EMBL/GenBank/DDBJ databases">
        <title>Genome public.</title>
        <authorList>
            <person name="Liu C."/>
            <person name="Sun Q."/>
        </authorList>
    </citation>
    <scope>NUCLEOTIDE SEQUENCE [LARGE SCALE GENOMIC DNA]</scope>
    <source>
        <strain evidence="2">YIM B02567</strain>
    </source>
</reference>
<comment type="caution">
    <text evidence="1">The sequence shown here is derived from an EMBL/GenBank/DDBJ whole genome shotgun (WGS) entry which is preliminary data.</text>
</comment>
<name>A0ABS1FSI6_9FLAO</name>
<gene>
    <name evidence="1" type="ORF">JHL15_05540</name>
</gene>
<evidence type="ECO:0000313" key="1">
    <source>
        <dbReference type="EMBL" id="MBK1895218.1"/>
    </source>
</evidence>
<sequence>MKNLKSISRESLKTIKGGLKYCGDGTSCGAGWCCANNVCRPINSSYCFLPPIEE</sequence>
<protein>
    <recommendedName>
        <fullName evidence="3">Bacteriocin</fullName>
    </recommendedName>
</protein>
<evidence type="ECO:0000313" key="2">
    <source>
        <dbReference type="Proteomes" id="UP000628669"/>
    </source>
</evidence>
<keyword evidence="2" id="KW-1185">Reference proteome</keyword>
<proteinExistence type="predicted"/>
<dbReference type="RefSeq" id="WP_200244042.1">
    <property type="nucleotide sequence ID" value="NZ_JAENHK010000005.1"/>
</dbReference>
<dbReference type="EMBL" id="JAENHK010000005">
    <property type="protein sequence ID" value="MBK1895218.1"/>
    <property type="molecule type" value="Genomic_DNA"/>
</dbReference>